<evidence type="ECO:0000256" key="1">
    <source>
        <dbReference type="ARBA" id="ARBA00022630"/>
    </source>
</evidence>
<reference evidence="7 8" key="1">
    <citation type="journal article" date="2015" name="Stand. Genomic Sci.">
        <title>Genomic Encyclopedia of Bacterial and Archaeal Type Strains, Phase III: the genomes of soil and plant-associated and newly described type strains.</title>
        <authorList>
            <person name="Whitman W.B."/>
            <person name="Woyke T."/>
            <person name="Klenk H.P."/>
            <person name="Zhou Y."/>
            <person name="Lilburn T.G."/>
            <person name="Beck B.J."/>
            <person name="De Vos P."/>
            <person name="Vandamme P."/>
            <person name="Eisen J.A."/>
            <person name="Garrity G."/>
            <person name="Hugenholtz P."/>
            <person name="Kyrpides N.C."/>
        </authorList>
    </citation>
    <scope>NUCLEOTIDE SEQUENCE [LARGE SCALE GENOMIC DNA]</scope>
    <source>
        <strain evidence="7 8">VKM Ac-2572</strain>
    </source>
</reference>
<dbReference type="RefSeq" id="WP_132215317.1">
    <property type="nucleotide sequence ID" value="NZ_SLWN01000020.1"/>
</dbReference>
<dbReference type="GO" id="GO:0046306">
    <property type="term" value="P:alkanesulfonate catabolic process"/>
    <property type="evidence" value="ECO:0007669"/>
    <property type="project" value="TreeGrafter"/>
</dbReference>
<feature type="domain" description="Luciferase-like" evidence="6">
    <location>
        <begin position="15"/>
        <end position="230"/>
    </location>
</feature>
<keyword evidence="8" id="KW-1185">Reference proteome</keyword>
<dbReference type="OrthoDB" id="5175259at2"/>
<evidence type="ECO:0000313" key="7">
    <source>
        <dbReference type="EMBL" id="TCO16544.1"/>
    </source>
</evidence>
<dbReference type="EMBL" id="SLWN01000020">
    <property type="protein sequence ID" value="TCO16544.1"/>
    <property type="molecule type" value="Genomic_DNA"/>
</dbReference>
<dbReference type="SUPFAM" id="SSF51679">
    <property type="entry name" value="Bacterial luciferase-like"/>
    <property type="match status" value="1"/>
</dbReference>
<dbReference type="Proteomes" id="UP000294508">
    <property type="component" value="Unassembled WGS sequence"/>
</dbReference>
<comment type="caution">
    <text evidence="7">The sequence shown here is derived from an EMBL/GenBank/DDBJ whole genome shotgun (WGS) entry which is preliminary data.</text>
</comment>
<evidence type="ECO:0000259" key="6">
    <source>
        <dbReference type="Pfam" id="PF00296"/>
    </source>
</evidence>
<evidence type="ECO:0000256" key="3">
    <source>
        <dbReference type="ARBA" id="ARBA00023002"/>
    </source>
</evidence>
<evidence type="ECO:0000256" key="4">
    <source>
        <dbReference type="ARBA" id="ARBA00023033"/>
    </source>
</evidence>
<name>A0A4R2H167_9ACTN</name>
<organism evidence="7 8">
    <name type="scientific">Kribbella steppae</name>
    <dbReference type="NCBI Taxonomy" id="2512223"/>
    <lineage>
        <taxon>Bacteria</taxon>
        <taxon>Bacillati</taxon>
        <taxon>Actinomycetota</taxon>
        <taxon>Actinomycetes</taxon>
        <taxon>Propionibacteriales</taxon>
        <taxon>Kribbellaceae</taxon>
        <taxon>Kribbella</taxon>
    </lineage>
</organism>
<dbReference type="PANTHER" id="PTHR42847">
    <property type="entry name" value="ALKANESULFONATE MONOOXYGENASE"/>
    <property type="match status" value="1"/>
</dbReference>
<evidence type="ECO:0000313" key="8">
    <source>
        <dbReference type="Proteomes" id="UP000294508"/>
    </source>
</evidence>
<dbReference type="PANTHER" id="PTHR42847:SF4">
    <property type="entry name" value="ALKANESULFONATE MONOOXYGENASE-RELATED"/>
    <property type="match status" value="1"/>
</dbReference>
<proteinExistence type="predicted"/>
<dbReference type="InterPro" id="IPR036661">
    <property type="entry name" value="Luciferase-like_sf"/>
</dbReference>
<dbReference type="InterPro" id="IPR011251">
    <property type="entry name" value="Luciferase-like_dom"/>
</dbReference>
<sequence length="297" mass="32278">MQHGIYLPNQGAFADVGVLVELAQSAEAAGWDGLFIWDELLPLHPHTDAVREALGESDDVADAMVALTAVAGATERIRFGTLVTAVARLRPEAFARQAVTLDRLSAGRLVLGVGLGHPDDQFTAFGMDVDLRTRAAMVDEFLELVNRLWTGERVDFEGEHYTCRGVSLQPTPLQHPRIPIWIGAGGSFRPPRRRAARWDGFAPASEQWPTVVIPPETYAEIAEDLRAARTSGTPYDVVLIGNADATEPTPATIPQYERSGVTWLLTQALTVPDARARIRTGPPAGGSTRAEADCWHE</sequence>
<dbReference type="Gene3D" id="3.20.20.30">
    <property type="entry name" value="Luciferase-like domain"/>
    <property type="match status" value="1"/>
</dbReference>
<keyword evidence="3" id="KW-0560">Oxidoreductase</keyword>
<keyword evidence="2" id="KW-0288">FMN</keyword>
<accession>A0A4R2H167</accession>
<evidence type="ECO:0000256" key="2">
    <source>
        <dbReference type="ARBA" id="ARBA00022643"/>
    </source>
</evidence>
<evidence type="ECO:0000256" key="5">
    <source>
        <dbReference type="SAM" id="MobiDB-lite"/>
    </source>
</evidence>
<dbReference type="AlphaFoldDB" id="A0A4R2H167"/>
<gene>
    <name evidence="7" type="ORF">EV652_12037</name>
</gene>
<dbReference type="InterPro" id="IPR050172">
    <property type="entry name" value="SsuD_RutA_monooxygenase"/>
</dbReference>
<dbReference type="Pfam" id="PF00296">
    <property type="entry name" value="Bac_luciferase"/>
    <property type="match status" value="1"/>
</dbReference>
<protein>
    <submittedName>
        <fullName evidence="7">Luciferase-like monooxygenase</fullName>
    </submittedName>
</protein>
<keyword evidence="4 7" id="KW-0503">Monooxygenase</keyword>
<dbReference type="GO" id="GO:0008726">
    <property type="term" value="F:alkanesulfonate monooxygenase activity"/>
    <property type="evidence" value="ECO:0007669"/>
    <property type="project" value="TreeGrafter"/>
</dbReference>
<feature type="region of interest" description="Disordered" evidence="5">
    <location>
        <begin position="277"/>
        <end position="297"/>
    </location>
</feature>
<keyword evidence="1" id="KW-0285">Flavoprotein</keyword>